<reference evidence="8" key="1">
    <citation type="submission" date="2023-03" db="EMBL/GenBank/DDBJ databases">
        <title>Mesosutterella sp. nov. isolated from porcine feces.</title>
        <authorList>
            <person name="Yu S."/>
        </authorList>
    </citation>
    <scope>NUCLEOTIDE SEQUENCE</scope>
    <source>
        <strain evidence="8">AGMB02718</strain>
    </source>
</reference>
<dbReference type="InterPro" id="IPR050448">
    <property type="entry name" value="OpgB/LTA_synthase_biosynth"/>
</dbReference>
<name>A0ABT7IQN8_9BURK</name>
<dbReference type="SUPFAM" id="SSF53649">
    <property type="entry name" value="Alkaline phosphatase-like"/>
    <property type="match status" value="1"/>
</dbReference>
<protein>
    <submittedName>
        <fullName evidence="8">LTA synthase family protein</fullName>
    </submittedName>
</protein>
<feature type="transmembrane region" description="Helical" evidence="6">
    <location>
        <begin position="174"/>
        <end position="196"/>
    </location>
</feature>
<evidence type="ECO:0000256" key="5">
    <source>
        <dbReference type="ARBA" id="ARBA00023136"/>
    </source>
</evidence>
<dbReference type="CDD" id="cd16015">
    <property type="entry name" value="LTA_synthase"/>
    <property type="match status" value="1"/>
</dbReference>
<evidence type="ECO:0000256" key="6">
    <source>
        <dbReference type="SAM" id="Phobius"/>
    </source>
</evidence>
<evidence type="ECO:0000256" key="3">
    <source>
        <dbReference type="ARBA" id="ARBA00022692"/>
    </source>
</evidence>
<evidence type="ECO:0000313" key="9">
    <source>
        <dbReference type="Proteomes" id="UP001165481"/>
    </source>
</evidence>
<keyword evidence="2" id="KW-1003">Cell membrane</keyword>
<dbReference type="Gene3D" id="3.40.720.10">
    <property type="entry name" value="Alkaline Phosphatase, subunit A"/>
    <property type="match status" value="1"/>
</dbReference>
<dbReference type="PANTHER" id="PTHR47371:SF3">
    <property type="entry name" value="PHOSPHOGLYCEROL TRANSFERASE I"/>
    <property type="match status" value="1"/>
</dbReference>
<gene>
    <name evidence="8" type="ORF">MUN46_009805</name>
</gene>
<dbReference type="Proteomes" id="UP001165481">
    <property type="component" value="Unassembled WGS sequence"/>
</dbReference>
<dbReference type="PANTHER" id="PTHR47371">
    <property type="entry name" value="LIPOTEICHOIC ACID SYNTHASE"/>
    <property type="match status" value="1"/>
</dbReference>
<dbReference type="Pfam" id="PF00884">
    <property type="entry name" value="Sulfatase"/>
    <property type="match status" value="1"/>
</dbReference>
<evidence type="ECO:0000313" key="8">
    <source>
        <dbReference type="EMBL" id="MDL2060228.1"/>
    </source>
</evidence>
<organism evidence="8 9">
    <name type="scientific">Mesosutterella faecium</name>
    <dbReference type="NCBI Taxonomy" id="2925194"/>
    <lineage>
        <taxon>Bacteria</taxon>
        <taxon>Pseudomonadati</taxon>
        <taxon>Pseudomonadota</taxon>
        <taxon>Betaproteobacteria</taxon>
        <taxon>Burkholderiales</taxon>
        <taxon>Sutterellaceae</taxon>
        <taxon>Mesosutterella</taxon>
    </lineage>
</organism>
<dbReference type="InterPro" id="IPR000917">
    <property type="entry name" value="Sulfatase_N"/>
</dbReference>
<keyword evidence="9" id="KW-1185">Reference proteome</keyword>
<sequence length="665" mass="72169">MKPESIGWYGRLGRAAAFLALSLAVLSALRIAFFLAYRPGALALRELLPALGVGLRFDLKWLAVGLVPAWICLLASRAAPRLWRAACWLALAAFAAMVALDLVNFGFYGFYGTPISAIIFGFVQDDTAAIVKTIWKDWPVGLYLLVLALLAALPFAASGLFPASRRPEPSRLSFALQALGGTLLLALAIRGSLGVFPLNHLAFSVSPVAFVNETVPNGAAALHEAYKNHKILDIRGGEAETLRSMGFGSESEALEALRAVRPSVPPAASAPAVQPHVIVALMESMGRDLFESHRPGINDTLGELAAQLPGAVVFKNGVSIGIGTFNSLEGLLFDTPETPITQSRFGRKTFPFSRVLAYKKAGYRTVFLTAGPESWRQIDVNFPLQGFDEIIGASELKRRYPQAESLTWGIGDAWMFKAAEERIAEADQKGEKLFLFMLSATNHGPHRVPDGVHVNPVESAALPSFITDTRTELRTAVLRTYQYACSELGRFVARVRGRTGGRPALIAATGDHNVRLRYNAAGVENRAQNGVPLLFWLPQEMRGLERRADTSRWTGHRDLFPTLDSLALGIRPELKDGRDLFGGDRFDLVESYDGFGKKGFAIGAWGAAAMQGGDRVDCYRWKAGRLERALPCPAEIEKMGRAARAEEALSDLAVRRGILGGAAGR</sequence>
<keyword evidence="4 6" id="KW-1133">Transmembrane helix</keyword>
<keyword evidence="3 6" id="KW-0812">Transmembrane</keyword>
<feature type="domain" description="Sulfatase N-terminal" evidence="7">
    <location>
        <begin position="275"/>
        <end position="569"/>
    </location>
</feature>
<evidence type="ECO:0000256" key="2">
    <source>
        <dbReference type="ARBA" id="ARBA00022475"/>
    </source>
</evidence>
<comment type="caution">
    <text evidence="8">The sequence shown here is derived from an EMBL/GenBank/DDBJ whole genome shotgun (WGS) entry which is preliminary data.</text>
</comment>
<proteinExistence type="predicted"/>
<feature type="transmembrane region" description="Helical" evidence="6">
    <location>
        <begin position="142"/>
        <end position="162"/>
    </location>
</feature>
<evidence type="ECO:0000256" key="1">
    <source>
        <dbReference type="ARBA" id="ARBA00004651"/>
    </source>
</evidence>
<evidence type="ECO:0000259" key="7">
    <source>
        <dbReference type="Pfam" id="PF00884"/>
    </source>
</evidence>
<keyword evidence="5 6" id="KW-0472">Membrane</keyword>
<feature type="transmembrane region" description="Helical" evidence="6">
    <location>
        <begin position="12"/>
        <end position="37"/>
    </location>
</feature>
<comment type="subcellular location">
    <subcellularLocation>
        <location evidence="1">Cell membrane</location>
        <topology evidence="1">Multi-pass membrane protein</topology>
    </subcellularLocation>
</comment>
<dbReference type="RefSeq" id="WP_243377041.1">
    <property type="nucleotide sequence ID" value="NZ_JAKZJU020000001.1"/>
</dbReference>
<dbReference type="EMBL" id="JAKZJU020000001">
    <property type="protein sequence ID" value="MDL2060228.1"/>
    <property type="molecule type" value="Genomic_DNA"/>
</dbReference>
<evidence type="ECO:0000256" key="4">
    <source>
        <dbReference type="ARBA" id="ARBA00022989"/>
    </source>
</evidence>
<dbReference type="InterPro" id="IPR017850">
    <property type="entry name" value="Alkaline_phosphatase_core_sf"/>
</dbReference>
<accession>A0ABT7IQN8</accession>